<organism evidence="1 2">
    <name type="scientific">Pseudoflavonifractor hominis</name>
    <dbReference type="NCBI Taxonomy" id="2763059"/>
    <lineage>
        <taxon>Bacteria</taxon>
        <taxon>Bacillati</taxon>
        <taxon>Bacillota</taxon>
        <taxon>Clostridia</taxon>
        <taxon>Eubacteriales</taxon>
        <taxon>Oscillospiraceae</taxon>
        <taxon>Pseudoflavonifractor</taxon>
    </lineage>
</organism>
<evidence type="ECO:0000313" key="2">
    <source>
        <dbReference type="Proteomes" id="UP000660021"/>
    </source>
</evidence>
<keyword evidence="1" id="KW-0479">Metal-binding</keyword>
<evidence type="ECO:0000313" key="1">
    <source>
        <dbReference type="EMBL" id="MBC5729857.1"/>
    </source>
</evidence>
<protein>
    <submittedName>
        <fullName evidence="1">DUF3268 family zinc-finger domain-containing protein</fullName>
    </submittedName>
</protein>
<dbReference type="Pfam" id="PF11672">
    <property type="entry name" value="DUF3268"/>
    <property type="match status" value="1"/>
</dbReference>
<proteinExistence type="predicted"/>
<keyword evidence="2" id="KW-1185">Reference proteome</keyword>
<reference evidence="1 2" key="1">
    <citation type="submission" date="2020-08" db="EMBL/GenBank/DDBJ databases">
        <title>Genome public.</title>
        <authorList>
            <person name="Liu C."/>
            <person name="Sun Q."/>
        </authorList>
    </citation>
    <scope>NUCLEOTIDE SEQUENCE [LARGE SCALE GENOMIC DNA]</scope>
    <source>
        <strain evidence="1 2">New-38</strain>
    </source>
</reference>
<dbReference type="GO" id="GO:0008270">
    <property type="term" value="F:zinc ion binding"/>
    <property type="evidence" value="ECO:0007669"/>
    <property type="project" value="UniProtKB-KW"/>
</dbReference>
<dbReference type="Proteomes" id="UP000660021">
    <property type="component" value="Unassembled WGS sequence"/>
</dbReference>
<accession>A0ABR7HR02</accession>
<keyword evidence="1" id="KW-0863">Zinc-finger</keyword>
<keyword evidence="1" id="KW-0862">Zinc</keyword>
<dbReference type="EMBL" id="JACOPR010000002">
    <property type="protein sequence ID" value="MBC5729857.1"/>
    <property type="molecule type" value="Genomic_DNA"/>
</dbReference>
<dbReference type="InterPro" id="IPR021686">
    <property type="entry name" value="DUF3268"/>
</dbReference>
<gene>
    <name evidence="1" type="ORF">H8S34_03295</name>
</gene>
<name>A0ABR7HR02_9FIRM</name>
<comment type="caution">
    <text evidence="1">The sequence shown here is derived from an EMBL/GenBank/DDBJ whole genome shotgun (WGS) entry which is preliminary data.</text>
</comment>
<sequence>MASVRKVYCDYCGRETEYVDSKVIYGKSYGKIYLCRNCMAYVGVHKGTDKPLGRLANAELRNWKKAAHAVFDPLWKYGRFRGHRNAAYAWLAQKMGLPVEKTHIGMFDVGQCRKAIEIIEKETKGDRYGRYQKDPR</sequence>